<keyword evidence="2" id="KW-0554">One-carbon metabolism</keyword>
<proteinExistence type="inferred from homology"/>
<dbReference type="GO" id="GO:0016787">
    <property type="term" value="F:hydrolase activity"/>
    <property type="evidence" value="ECO:0007669"/>
    <property type="project" value="UniProtKB-KW"/>
</dbReference>
<dbReference type="GO" id="GO:0006730">
    <property type="term" value="P:one-carbon metabolic process"/>
    <property type="evidence" value="ECO:0007669"/>
    <property type="project" value="UniProtKB-KW"/>
</dbReference>
<keyword evidence="9" id="KW-1185">Reference proteome</keyword>
<dbReference type="SUPFAM" id="SSF53474">
    <property type="entry name" value="alpha/beta-Hydrolases"/>
    <property type="match status" value="1"/>
</dbReference>
<dbReference type="PROSITE" id="PS51330">
    <property type="entry name" value="DHFR_2"/>
    <property type="match status" value="1"/>
</dbReference>
<dbReference type="eggNOG" id="KOG2551">
    <property type="taxonomic scope" value="Eukaryota"/>
</dbReference>
<name>R4XAK4_TAPDE</name>
<comment type="caution">
    <text evidence="8">The sequence shown here is derived from an EMBL/GenBank/DDBJ whole genome shotgun (WGS) entry which is preliminary data.</text>
</comment>
<dbReference type="InterPro" id="IPR050593">
    <property type="entry name" value="LovG"/>
</dbReference>
<dbReference type="GO" id="GO:0005737">
    <property type="term" value="C:cytoplasm"/>
    <property type="evidence" value="ECO:0007669"/>
    <property type="project" value="TreeGrafter"/>
</dbReference>
<dbReference type="EMBL" id="CAHR02000036">
    <property type="protein sequence ID" value="CCG81333.1"/>
    <property type="molecule type" value="Genomic_DNA"/>
</dbReference>
<accession>R4XAK4</accession>
<gene>
    <name evidence="8" type="ORF">TAPDE_001153</name>
</gene>
<dbReference type="GO" id="GO:0005634">
    <property type="term" value="C:nucleus"/>
    <property type="evidence" value="ECO:0007669"/>
    <property type="project" value="TreeGrafter"/>
</dbReference>
<dbReference type="Pfam" id="PF00186">
    <property type="entry name" value="DHFR_1"/>
    <property type="match status" value="1"/>
</dbReference>
<dbReference type="EC" id="1.5.1.3" evidence="1"/>
<dbReference type="GO" id="GO:0046654">
    <property type="term" value="P:tetrahydrofolate biosynthetic process"/>
    <property type="evidence" value="ECO:0007669"/>
    <property type="project" value="UniProtKB-UniPathway"/>
</dbReference>
<reference evidence="8 9" key="1">
    <citation type="journal article" date="2013" name="MBio">
        <title>Genome sequencing of the plant pathogen Taphrina deformans, the causal agent of peach leaf curl.</title>
        <authorList>
            <person name="Cisse O.H."/>
            <person name="Almeida J.M.G.C.F."/>
            <person name="Fonseca A."/>
            <person name="Kumar A.A."/>
            <person name="Salojaervi J."/>
            <person name="Overmyer K."/>
            <person name="Hauser P.M."/>
            <person name="Pagni M."/>
        </authorList>
    </citation>
    <scope>NUCLEOTIDE SEQUENCE [LARGE SCALE GENOMIC DNA]</scope>
    <source>
        <strain evidence="9">PYCC 5710 / ATCC 11124 / CBS 356.35 / IMI 108563 / JCM 9778 / NBRC 8474</strain>
    </source>
</reference>
<dbReference type="Gene3D" id="3.40.430.10">
    <property type="entry name" value="Dihydrofolate Reductase, subunit A"/>
    <property type="match status" value="1"/>
</dbReference>
<evidence type="ECO:0000259" key="7">
    <source>
        <dbReference type="PROSITE" id="PS51330"/>
    </source>
</evidence>
<evidence type="ECO:0000256" key="5">
    <source>
        <dbReference type="ARBA" id="ARBA00023002"/>
    </source>
</evidence>
<feature type="domain" description="DHFR" evidence="7">
    <location>
        <begin position="223"/>
        <end position="432"/>
    </location>
</feature>
<evidence type="ECO:0000256" key="1">
    <source>
        <dbReference type="ARBA" id="ARBA00012856"/>
    </source>
</evidence>
<keyword evidence="3" id="KW-0378">Hydrolase</keyword>
<evidence type="ECO:0000256" key="4">
    <source>
        <dbReference type="ARBA" id="ARBA00022857"/>
    </source>
</evidence>
<dbReference type="PANTHER" id="PTHR48070">
    <property type="entry name" value="ESTERASE OVCA2"/>
    <property type="match status" value="1"/>
</dbReference>
<dbReference type="STRING" id="1097556.R4XAK4"/>
<evidence type="ECO:0000313" key="9">
    <source>
        <dbReference type="Proteomes" id="UP000013776"/>
    </source>
</evidence>
<dbReference type="Pfam" id="PF03959">
    <property type="entry name" value="FSH1"/>
    <property type="match status" value="1"/>
</dbReference>
<comment type="similarity">
    <text evidence="6">Belongs to the dihydrofolate reductase family.</text>
</comment>
<keyword evidence="5" id="KW-0560">Oxidoreductase</keyword>
<dbReference type="GO" id="GO:0004146">
    <property type="term" value="F:dihydrofolate reductase activity"/>
    <property type="evidence" value="ECO:0007669"/>
    <property type="project" value="UniProtKB-EC"/>
</dbReference>
<dbReference type="GO" id="GO:0019748">
    <property type="term" value="P:secondary metabolic process"/>
    <property type="evidence" value="ECO:0007669"/>
    <property type="project" value="TreeGrafter"/>
</dbReference>
<dbReference type="InterPro" id="IPR005645">
    <property type="entry name" value="FSH-like_dom"/>
</dbReference>
<dbReference type="UniPathway" id="UPA00077">
    <property type="reaction ID" value="UER00158"/>
</dbReference>
<dbReference type="AlphaFoldDB" id="R4XAK4"/>
<dbReference type="eggNOG" id="KOG1324">
    <property type="taxonomic scope" value="Eukaryota"/>
</dbReference>
<dbReference type="VEuPathDB" id="FungiDB:TAPDE_001153"/>
<organism evidence="8 9">
    <name type="scientific">Taphrina deformans (strain PYCC 5710 / ATCC 11124 / CBS 356.35 / IMI 108563 / JCM 9778 / NBRC 8474)</name>
    <name type="common">Peach leaf curl fungus</name>
    <name type="synonym">Lalaria deformans</name>
    <dbReference type="NCBI Taxonomy" id="1097556"/>
    <lineage>
        <taxon>Eukaryota</taxon>
        <taxon>Fungi</taxon>
        <taxon>Dikarya</taxon>
        <taxon>Ascomycota</taxon>
        <taxon>Taphrinomycotina</taxon>
        <taxon>Taphrinomycetes</taxon>
        <taxon>Taphrinales</taxon>
        <taxon>Taphrinaceae</taxon>
        <taxon>Taphrina</taxon>
    </lineage>
</organism>
<dbReference type="PANTHER" id="PTHR48070:SF6">
    <property type="entry name" value="ESTERASE OVCA2"/>
    <property type="match status" value="1"/>
</dbReference>
<keyword evidence="4" id="KW-0521">NADP</keyword>
<evidence type="ECO:0000256" key="2">
    <source>
        <dbReference type="ARBA" id="ARBA00022563"/>
    </source>
</evidence>
<evidence type="ECO:0000256" key="6">
    <source>
        <dbReference type="RuleBase" id="RU004474"/>
    </source>
</evidence>
<evidence type="ECO:0000256" key="3">
    <source>
        <dbReference type="ARBA" id="ARBA00022801"/>
    </source>
</evidence>
<sequence length="440" mass="49300">MTRILFLHGYTQSGNTLRHKTGALSKALSKYAEISYPTGIHKLEMPDPTNEEERERLAKLGNEEGEGSFAWWRADHDRKEFVGLQETVDSMKRILETEGPFDGVMGFSQGGGFAAILTSLLERPNKMLDTTHPPFKFAVIFSGFRSYFPQHEFLYQPKIQTPMLHVIGKVDPIVTPERSQDLVDASGHAETLVHPGSHFVPSAAPYKARIVDFVLSHTRPRRSCTAIVAATENGLGIGKDGGLPWRLKKEMRYFADVTTAAPEGRQNVVIMGRNSWTSIPPKFRPLKGRINIIVTSDPGFELTGTAVKSQHNALATSLDDALLQVEKQFADVAHRVFIIGGAQLYRAALSHPALDRILYTAIRSDFACDVHFPIDFRRRQQQQAADSHEDDADDAVKWRRKSLVELRDWTGQTVPDSDSEGQVTWGYEMWEREGGDEAKL</sequence>
<dbReference type="SUPFAM" id="SSF53597">
    <property type="entry name" value="Dihydrofolate reductase-like"/>
    <property type="match status" value="1"/>
</dbReference>
<dbReference type="InterPro" id="IPR024072">
    <property type="entry name" value="DHFR-like_dom_sf"/>
</dbReference>
<dbReference type="InterPro" id="IPR029058">
    <property type="entry name" value="AB_hydrolase_fold"/>
</dbReference>
<dbReference type="CDD" id="cd00209">
    <property type="entry name" value="DHFR"/>
    <property type="match status" value="1"/>
</dbReference>
<dbReference type="InterPro" id="IPR017925">
    <property type="entry name" value="DHFR_CS"/>
</dbReference>
<dbReference type="InterPro" id="IPR001796">
    <property type="entry name" value="DHFR_dom"/>
</dbReference>
<dbReference type="Gene3D" id="3.40.50.1820">
    <property type="entry name" value="alpha/beta hydrolase"/>
    <property type="match status" value="1"/>
</dbReference>
<dbReference type="PROSITE" id="PS00075">
    <property type="entry name" value="DHFR_1"/>
    <property type="match status" value="1"/>
</dbReference>
<evidence type="ECO:0000313" key="8">
    <source>
        <dbReference type="EMBL" id="CCG81333.1"/>
    </source>
</evidence>
<dbReference type="Proteomes" id="UP000013776">
    <property type="component" value="Unassembled WGS sequence"/>
</dbReference>
<dbReference type="OrthoDB" id="414698at2759"/>
<dbReference type="PRINTS" id="PR00070">
    <property type="entry name" value="DHFR"/>
</dbReference>
<protein>
    <recommendedName>
        <fullName evidence="1">dihydrofolate reductase</fullName>
        <ecNumber evidence="1">1.5.1.3</ecNumber>
    </recommendedName>
</protein>